<proteinExistence type="predicted"/>
<dbReference type="Proteomes" id="UP000077381">
    <property type="component" value="Unassembled WGS sequence"/>
</dbReference>
<evidence type="ECO:0000313" key="1">
    <source>
        <dbReference type="EMBL" id="OAH12087.1"/>
    </source>
</evidence>
<protein>
    <submittedName>
        <fullName evidence="1">Uncharacterized protein</fullName>
    </submittedName>
</protein>
<organism evidence="1 2">
    <name type="scientific">Streptomyces jeddahensis</name>
    <dbReference type="NCBI Taxonomy" id="1716141"/>
    <lineage>
        <taxon>Bacteria</taxon>
        <taxon>Bacillati</taxon>
        <taxon>Actinomycetota</taxon>
        <taxon>Actinomycetes</taxon>
        <taxon>Kitasatosporales</taxon>
        <taxon>Streptomycetaceae</taxon>
        <taxon>Streptomyces</taxon>
    </lineage>
</organism>
<dbReference type="EMBL" id="LOHS01000095">
    <property type="protein sequence ID" value="OAH12087.1"/>
    <property type="molecule type" value="Genomic_DNA"/>
</dbReference>
<comment type="caution">
    <text evidence="1">The sequence shown here is derived from an EMBL/GenBank/DDBJ whole genome shotgun (WGS) entry which is preliminary data.</text>
</comment>
<keyword evidence="2" id="KW-1185">Reference proteome</keyword>
<dbReference type="AlphaFoldDB" id="A0A177HNW3"/>
<gene>
    <name evidence="1" type="ORF">STSP_45480</name>
</gene>
<accession>A0A177HNW3</accession>
<evidence type="ECO:0000313" key="2">
    <source>
        <dbReference type="Proteomes" id="UP000077381"/>
    </source>
</evidence>
<name>A0A177HNW3_9ACTN</name>
<sequence>MPIRRSWMAVRGSVLGAGAARRHSTYVVAYRIATGATGVPVPPTNGSGIADSRKA</sequence>
<reference evidence="1 2" key="1">
    <citation type="submission" date="2015-12" db="EMBL/GenBank/DDBJ databases">
        <title>Genome sequence of Streptomyces sp. G25.</title>
        <authorList>
            <person name="Poehlein A."/>
            <person name="Roettig A."/>
            <person name="Hiessl S."/>
            <person name="Hauschild P."/>
            <person name="Schauer J."/>
            <person name="Madkour M.H."/>
            <person name="Al-Ansari A.M."/>
            <person name="Almakishah N.H."/>
            <person name="Steinbuechel A."/>
            <person name="Daniel R."/>
        </authorList>
    </citation>
    <scope>NUCLEOTIDE SEQUENCE [LARGE SCALE GENOMIC DNA]</scope>
    <source>
        <strain evidence="2">G25(2015)</strain>
    </source>
</reference>